<gene>
    <name evidence="2" type="ORF">FGO68_gene17802</name>
</gene>
<keyword evidence="1" id="KW-0812">Transmembrane</keyword>
<comment type="caution">
    <text evidence="2">The sequence shown here is derived from an EMBL/GenBank/DDBJ whole genome shotgun (WGS) entry which is preliminary data.</text>
</comment>
<name>A0A8J8NZ20_HALGN</name>
<evidence type="ECO:0008006" key="4">
    <source>
        <dbReference type="Google" id="ProtNLM"/>
    </source>
</evidence>
<protein>
    <recommendedName>
        <fullName evidence="4">Transmembrane protein</fullName>
    </recommendedName>
</protein>
<evidence type="ECO:0000313" key="2">
    <source>
        <dbReference type="EMBL" id="TNV83893.1"/>
    </source>
</evidence>
<keyword evidence="3" id="KW-1185">Reference proteome</keyword>
<feature type="transmembrane region" description="Helical" evidence="1">
    <location>
        <begin position="222"/>
        <end position="241"/>
    </location>
</feature>
<feature type="transmembrane region" description="Helical" evidence="1">
    <location>
        <begin position="186"/>
        <end position="210"/>
    </location>
</feature>
<dbReference type="EMBL" id="RRYP01003344">
    <property type="protein sequence ID" value="TNV83893.1"/>
    <property type="molecule type" value="Genomic_DNA"/>
</dbReference>
<organism evidence="2 3">
    <name type="scientific">Halteria grandinella</name>
    <dbReference type="NCBI Taxonomy" id="5974"/>
    <lineage>
        <taxon>Eukaryota</taxon>
        <taxon>Sar</taxon>
        <taxon>Alveolata</taxon>
        <taxon>Ciliophora</taxon>
        <taxon>Intramacronucleata</taxon>
        <taxon>Spirotrichea</taxon>
        <taxon>Stichotrichia</taxon>
        <taxon>Sporadotrichida</taxon>
        <taxon>Halteriidae</taxon>
        <taxon>Halteria</taxon>
    </lineage>
</organism>
<keyword evidence="1" id="KW-1133">Transmembrane helix</keyword>
<dbReference type="Proteomes" id="UP000785679">
    <property type="component" value="Unassembled WGS sequence"/>
</dbReference>
<evidence type="ECO:0000256" key="1">
    <source>
        <dbReference type="SAM" id="Phobius"/>
    </source>
</evidence>
<reference evidence="2" key="1">
    <citation type="submission" date="2019-06" db="EMBL/GenBank/DDBJ databases">
        <authorList>
            <person name="Zheng W."/>
        </authorList>
    </citation>
    <scope>NUCLEOTIDE SEQUENCE</scope>
    <source>
        <strain evidence="2">QDHG01</strain>
    </source>
</reference>
<proteinExistence type="predicted"/>
<accession>A0A8J8NZ20</accession>
<dbReference type="AlphaFoldDB" id="A0A8J8NZ20"/>
<keyword evidence="1" id="KW-0472">Membrane</keyword>
<evidence type="ECO:0000313" key="3">
    <source>
        <dbReference type="Proteomes" id="UP000785679"/>
    </source>
</evidence>
<sequence>MPSEQSMIKAILKLLKSLKALTLMMLKQIQYFEDQNSGLVNEISSFAVNQLKCLRRLDFQLIQPPILDQLQYQHRAQPLTITYKVNYRIYSTLDICKGTLHKLRLSVKSLILNLSKRNSNSQRSQQLSIIKYSMGNRPIQVADLPLQIKWRINRKYLFIEIMTYLKRNTYTKFSLRLQKISDKGSLAISVYLIFLNHMNSLSLAMIFVFTFSQMNQKFCTQIIIYFGSNIVAQNPLIQYYLSIMMMLIKKNCSVLQNFIMPQQKKLAYSTQILIAFTHIKIYCPQYYNSILKLQLIYHMIWTWIMTLFQTDSMPSMNAQYTVFLK</sequence>